<keyword evidence="1" id="KW-1133">Transmembrane helix</keyword>
<organism evidence="2 3">
    <name type="scientific">Mycolicibacterium anyangense</name>
    <dbReference type="NCBI Taxonomy" id="1431246"/>
    <lineage>
        <taxon>Bacteria</taxon>
        <taxon>Bacillati</taxon>
        <taxon>Actinomycetota</taxon>
        <taxon>Actinomycetes</taxon>
        <taxon>Mycobacteriales</taxon>
        <taxon>Mycobacteriaceae</taxon>
        <taxon>Mycolicibacterium</taxon>
    </lineage>
</organism>
<evidence type="ECO:0000313" key="2">
    <source>
        <dbReference type="EMBL" id="BBZ75243.1"/>
    </source>
</evidence>
<feature type="transmembrane region" description="Helical" evidence="1">
    <location>
        <begin position="66"/>
        <end position="84"/>
    </location>
</feature>
<proteinExistence type="predicted"/>
<name>A0A6N4W4E5_9MYCO</name>
<feature type="transmembrane region" description="Helical" evidence="1">
    <location>
        <begin position="6"/>
        <end position="29"/>
    </location>
</feature>
<keyword evidence="1" id="KW-0472">Membrane</keyword>
<dbReference type="RefSeq" id="WP_163802865.1">
    <property type="nucleotide sequence ID" value="NZ_AP022620.1"/>
</dbReference>
<evidence type="ECO:0000313" key="3">
    <source>
        <dbReference type="Proteomes" id="UP000467249"/>
    </source>
</evidence>
<dbReference type="Proteomes" id="UP000467249">
    <property type="component" value="Chromosome"/>
</dbReference>
<feature type="transmembrane region" description="Helical" evidence="1">
    <location>
        <begin position="36"/>
        <end position="54"/>
    </location>
</feature>
<accession>A0A6N4W4E5</accession>
<evidence type="ECO:0008006" key="4">
    <source>
        <dbReference type="Google" id="ProtNLM"/>
    </source>
</evidence>
<gene>
    <name evidence="2" type="ORF">MANY_05800</name>
</gene>
<keyword evidence="3" id="KW-1185">Reference proteome</keyword>
<sequence length="219" mass="23096">MIQDLTLRWIVTLLFVLSAAECVFAIAVGHRRWPSVISYSLHAIMAVAMAVMAWPRGAALPTIPPMVFFALATVWFIVIAATAAGSGHRIATIYHALMMLAMAWMYAVMNGRLLPAGSAPSAAAGGHHGGHASMPGMDMGDMPGMDMGDSTAAATGHPGWIAALNWVCTIGFAVAAVVWLIRYLAARQSRSDGDAVHQLGLLSQAMMAIGMAVMFGVML</sequence>
<dbReference type="EMBL" id="AP022620">
    <property type="protein sequence ID" value="BBZ75243.1"/>
    <property type="molecule type" value="Genomic_DNA"/>
</dbReference>
<protein>
    <recommendedName>
        <fullName evidence="4">DUF5134 domain-containing protein</fullName>
    </recommendedName>
</protein>
<dbReference type="Pfam" id="PF17197">
    <property type="entry name" value="DUF5134"/>
    <property type="match status" value="1"/>
</dbReference>
<feature type="transmembrane region" description="Helical" evidence="1">
    <location>
        <begin position="91"/>
        <end position="109"/>
    </location>
</feature>
<dbReference type="KEGG" id="many:MANY_05800"/>
<feature type="transmembrane region" description="Helical" evidence="1">
    <location>
        <begin position="196"/>
        <end position="218"/>
    </location>
</feature>
<dbReference type="InterPro" id="IPR033458">
    <property type="entry name" value="DUF5134"/>
</dbReference>
<keyword evidence="1" id="KW-0812">Transmembrane</keyword>
<dbReference type="AlphaFoldDB" id="A0A6N4W4E5"/>
<feature type="transmembrane region" description="Helical" evidence="1">
    <location>
        <begin position="160"/>
        <end position="184"/>
    </location>
</feature>
<reference evidence="2 3" key="1">
    <citation type="journal article" date="2019" name="Emerg. Microbes Infect.">
        <title>Comprehensive subspecies identification of 175 nontuberculous mycobacteria species based on 7547 genomic profiles.</title>
        <authorList>
            <person name="Matsumoto Y."/>
            <person name="Kinjo T."/>
            <person name="Motooka D."/>
            <person name="Nabeya D."/>
            <person name="Jung N."/>
            <person name="Uechi K."/>
            <person name="Horii T."/>
            <person name="Iida T."/>
            <person name="Fujita J."/>
            <person name="Nakamura S."/>
        </authorList>
    </citation>
    <scope>NUCLEOTIDE SEQUENCE [LARGE SCALE GENOMIC DNA]</scope>
    <source>
        <strain evidence="2 3">JCM 30275</strain>
    </source>
</reference>
<evidence type="ECO:0000256" key="1">
    <source>
        <dbReference type="SAM" id="Phobius"/>
    </source>
</evidence>